<keyword evidence="1" id="KW-1133">Transmembrane helix</keyword>
<evidence type="ECO:0000313" key="2">
    <source>
        <dbReference type="EMBL" id="CCB70529.1"/>
    </source>
</evidence>
<dbReference type="EMBL" id="FQ859183">
    <property type="protein sequence ID" value="CCB70529.1"/>
    <property type="molecule type" value="Genomic_DNA"/>
</dbReference>
<dbReference type="AlphaFoldDB" id="G2Z3R7"/>
<dbReference type="RefSeq" id="WP_014084987.1">
    <property type="nucleotide sequence ID" value="NC_016001.1"/>
</dbReference>
<dbReference type="Proteomes" id="UP000009186">
    <property type="component" value="Chromosome"/>
</dbReference>
<dbReference type="KEGG" id="fbr:FBFL15_2531"/>
<organism evidence="2 3">
    <name type="scientific">Flavobacterium branchiophilum (strain FL-15)</name>
    <dbReference type="NCBI Taxonomy" id="1034807"/>
    <lineage>
        <taxon>Bacteria</taxon>
        <taxon>Pseudomonadati</taxon>
        <taxon>Bacteroidota</taxon>
        <taxon>Flavobacteriia</taxon>
        <taxon>Flavobacteriales</taxon>
        <taxon>Flavobacteriaceae</taxon>
        <taxon>Flavobacterium</taxon>
    </lineage>
</organism>
<feature type="transmembrane region" description="Helical" evidence="1">
    <location>
        <begin position="58"/>
        <end position="77"/>
    </location>
</feature>
<name>G2Z3R7_FLABF</name>
<dbReference type="HOGENOM" id="CLU_2584594_0_0_10"/>
<protein>
    <submittedName>
        <fullName evidence="2">Hypothetical transmembrane protein</fullName>
    </submittedName>
</protein>
<gene>
    <name evidence="2" type="ordered locus">FBFL15_2531</name>
</gene>
<evidence type="ECO:0000313" key="3">
    <source>
        <dbReference type="Proteomes" id="UP000009186"/>
    </source>
</evidence>
<dbReference type="STRING" id="1034807.FBFL15_2531"/>
<accession>G2Z3R7</accession>
<sequence>MKTPFNKFIYLGFILLGAYQAIFNHDYMQAASSFGIGLAFDPFDPEQKWNDRPQWQKAVLLIHLGITAALFGYGIGFHDK</sequence>
<dbReference type="eggNOG" id="ENOG5033MJ4">
    <property type="taxonomic scope" value="Bacteria"/>
</dbReference>
<evidence type="ECO:0000256" key="1">
    <source>
        <dbReference type="SAM" id="Phobius"/>
    </source>
</evidence>
<reference evidence="2 3" key="1">
    <citation type="journal article" date="2011" name="Appl. Environ. Microbiol.">
        <title>Complete genome sequence of the fish pathogen Flavobacterium branchiophilum.</title>
        <authorList>
            <consortium name="1:IP"/>
            <consortium name="Microbial Evolutionary Genomics,F-75015 Paris"/>
            <consortium name="France 2:CNRS"/>
            <consortium name="URA2171"/>
            <consortium name="F-75015 Paris,France 3:Unite de Virologie et Immunologie Mol."/>
            <consortium name="INRA,78352 Jouy en Josas Cedex"/>
            <consortium name="France. 4:Unite de Mathemathique"/>
            <consortium name="Informatique et Genome,INRA"/>
            <consortium name="78352 Jouy en Josas Cedex"/>
            <consortium name="France. 5:CEA/Genoscope"/>
            <consortium name="Evry"/>
            <consortium name="France"/>
            <person name="Touchon M."/>
            <person name="Barbier P."/>
            <person name="Bernardet J.F."/>
            <person name="Loux V."/>
            <person name="Vacherie B."/>
            <person name="Barbe V."/>
            <person name="Rocha E.P."/>
            <person name="Duchaud E."/>
        </authorList>
    </citation>
    <scope>NUCLEOTIDE SEQUENCE [LARGE SCALE GENOMIC DNA]</scope>
    <source>
        <strain evidence="2 3">FL-15</strain>
    </source>
</reference>
<keyword evidence="1" id="KW-0472">Membrane</keyword>
<proteinExistence type="predicted"/>
<keyword evidence="3" id="KW-1185">Reference proteome</keyword>
<keyword evidence="1 2" id="KW-0812">Transmembrane</keyword>